<evidence type="ECO:0000256" key="6">
    <source>
        <dbReference type="ARBA" id="ARBA00023136"/>
    </source>
</evidence>
<accession>A0ABU5EK48</accession>
<comment type="subcellular location">
    <subcellularLocation>
        <location evidence="1">Cell membrane</location>
        <topology evidence="1">Multi-pass membrane protein</topology>
    </subcellularLocation>
</comment>
<dbReference type="PROSITE" id="PS50929">
    <property type="entry name" value="ABC_TM1F"/>
    <property type="match status" value="1"/>
</dbReference>
<gene>
    <name evidence="10" type="ORF">SNF14_05325</name>
</gene>
<comment type="caution">
    <text evidence="10">The sequence shown here is derived from an EMBL/GenBank/DDBJ whole genome shotgun (WGS) entry which is preliminary data.</text>
</comment>
<dbReference type="Proteomes" id="UP001285855">
    <property type="component" value="Unassembled WGS sequence"/>
</dbReference>
<protein>
    <submittedName>
        <fullName evidence="10">ABC transporter ATP-binding protein</fullName>
    </submittedName>
</protein>
<evidence type="ECO:0000256" key="4">
    <source>
        <dbReference type="ARBA" id="ARBA00022840"/>
    </source>
</evidence>
<organism evidence="10 11">
    <name type="scientific">Winogradskyella aquimaris</name>
    <dbReference type="NCBI Taxonomy" id="864074"/>
    <lineage>
        <taxon>Bacteria</taxon>
        <taxon>Pseudomonadati</taxon>
        <taxon>Bacteroidota</taxon>
        <taxon>Flavobacteriia</taxon>
        <taxon>Flavobacteriales</taxon>
        <taxon>Flavobacteriaceae</taxon>
        <taxon>Winogradskyella</taxon>
    </lineage>
</organism>
<feature type="transmembrane region" description="Helical" evidence="7">
    <location>
        <begin position="246"/>
        <end position="267"/>
    </location>
</feature>
<dbReference type="Pfam" id="PF00664">
    <property type="entry name" value="ABC_membrane"/>
    <property type="match status" value="1"/>
</dbReference>
<proteinExistence type="predicted"/>
<dbReference type="Gene3D" id="1.20.1560.10">
    <property type="entry name" value="ABC transporter type 1, transmembrane domain"/>
    <property type="match status" value="1"/>
</dbReference>
<dbReference type="InterPro" id="IPR039421">
    <property type="entry name" value="Type_1_exporter"/>
</dbReference>
<feature type="transmembrane region" description="Helical" evidence="7">
    <location>
        <begin position="166"/>
        <end position="184"/>
    </location>
</feature>
<feature type="transmembrane region" description="Helical" evidence="7">
    <location>
        <begin position="287"/>
        <end position="308"/>
    </location>
</feature>
<feature type="transmembrane region" description="Helical" evidence="7">
    <location>
        <begin position="141"/>
        <end position="160"/>
    </location>
</feature>
<evidence type="ECO:0000313" key="11">
    <source>
        <dbReference type="Proteomes" id="UP001285855"/>
    </source>
</evidence>
<dbReference type="Gene3D" id="3.40.50.300">
    <property type="entry name" value="P-loop containing nucleotide triphosphate hydrolases"/>
    <property type="match status" value="1"/>
</dbReference>
<dbReference type="SUPFAM" id="SSF52540">
    <property type="entry name" value="P-loop containing nucleoside triphosphate hydrolases"/>
    <property type="match status" value="1"/>
</dbReference>
<dbReference type="EMBL" id="JAXDAE010000004">
    <property type="protein sequence ID" value="MDY2586749.1"/>
    <property type="molecule type" value="Genomic_DNA"/>
</dbReference>
<evidence type="ECO:0000256" key="3">
    <source>
        <dbReference type="ARBA" id="ARBA00022741"/>
    </source>
</evidence>
<keyword evidence="5 7" id="KW-1133">Transmembrane helix</keyword>
<dbReference type="CDD" id="cd18541">
    <property type="entry name" value="ABC_6TM_TmrB_like"/>
    <property type="match status" value="1"/>
</dbReference>
<evidence type="ECO:0000259" key="9">
    <source>
        <dbReference type="PROSITE" id="PS50929"/>
    </source>
</evidence>
<dbReference type="RefSeq" id="WP_320555123.1">
    <property type="nucleotide sequence ID" value="NZ_JAXDAE010000004.1"/>
</dbReference>
<sequence length="585" mass="66001">MKALKHLNKYFFKYRYRLIIGVIITIVAKIFVLFTPRFVGDSINIISDRLDGKISYEIFKTGLITNILFIIGAAVFAGLLTFLMRQTIINVSRYIEYDLKNEIYQHYQVLSLNFYKSNRTGDLMNRISEDVGKVRMYVGPALMYTINTITLFTVAIIYMINTAPKLTMYTLIPLPILSVSIYKLSRLINKRSTIVQQSLSTLSTYAQETFSGISVIKSYGIEPKTNLEFDGLSVENRQKQIDLTKVQALFFPLMILLIGISNLIVIYVGGMQYMNGEIEHIGTIAEFIIYVNMLTWPVATVGWVTSLVQQAEASQERINEFLKTEPEIKNTVNESTPIKGDIEFKNVSFVYPDTNIEALKNVSFTLKSGETLAILGKTGSGKSTILDLIGRLYDVQDGDILIDDKTISMLNLYSLRNSIGYVPQDAFLFSDTIKNNIKFGKEDATDQEVIEAAKDAKVHKNIIEFSKGYDTVLGERGITLSGGQKQRVSIARAIIKKPEILLFDDCLSAVDTETEEKILKNLIKLTKDKTTIIVSHRVSSAKNANHIIVLEDGKVIQSGDHESLINVEGYYKELYTKQLSEKEIQ</sequence>
<evidence type="ECO:0000256" key="2">
    <source>
        <dbReference type="ARBA" id="ARBA00022692"/>
    </source>
</evidence>
<keyword evidence="3" id="KW-0547">Nucleotide-binding</keyword>
<keyword evidence="11" id="KW-1185">Reference proteome</keyword>
<feature type="transmembrane region" description="Helical" evidence="7">
    <location>
        <begin position="16"/>
        <end position="38"/>
    </location>
</feature>
<keyword evidence="4 10" id="KW-0067">ATP-binding</keyword>
<dbReference type="Pfam" id="PF00005">
    <property type="entry name" value="ABC_tran"/>
    <property type="match status" value="1"/>
</dbReference>
<evidence type="ECO:0000256" key="5">
    <source>
        <dbReference type="ARBA" id="ARBA00022989"/>
    </source>
</evidence>
<dbReference type="InterPro" id="IPR011527">
    <property type="entry name" value="ABC1_TM_dom"/>
</dbReference>
<keyword evidence="2 7" id="KW-0812">Transmembrane</keyword>
<dbReference type="InterPro" id="IPR003439">
    <property type="entry name" value="ABC_transporter-like_ATP-bd"/>
</dbReference>
<feature type="domain" description="ABC transmembrane type-1" evidence="9">
    <location>
        <begin position="19"/>
        <end position="310"/>
    </location>
</feature>
<reference evidence="10 11" key="1">
    <citation type="submission" date="2023-11" db="EMBL/GenBank/DDBJ databases">
        <title>Winogradskyella pelagius sp. nov., isolated from coastal sediment.</title>
        <authorList>
            <person name="Li F."/>
        </authorList>
    </citation>
    <scope>NUCLEOTIDE SEQUENCE [LARGE SCALE GENOMIC DNA]</scope>
    <source>
        <strain evidence="10 11">KCTC 23502</strain>
    </source>
</reference>
<dbReference type="PROSITE" id="PS00211">
    <property type="entry name" value="ABC_TRANSPORTER_1"/>
    <property type="match status" value="1"/>
</dbReference>
<name>A0ABU5EK48_9FLAO</name>
<evidence type="ECO:0000256" key="1">
    <source>
        <dbReference type="ARBA" id="ARBA00004651"/>
    </source>
</evidence>
<dbReference type="InterPro" id="IPR027417">
    <property type="entry name" value="P-loop_NTPase"/>
</dbReference>
<dbReference type="PROSITE" id="PS50893">
    <property type="entry name" value="ABC_TRANSPORTER_2"/>
    <property type="match status" value="1"/>
</dbReference>
<dbReference type="InterPro" id="IPR003593">
    <property type="entry name" value="AAA+_ATPase"/>
</dbReference>
<dbReference type="PANTHER" id="PTHR43394:SF1">
    <property type="entry name" value="ATP-BINDING CASSETTE SUB-FAMILY B MEMBER 10, MITOCHONDRIAL"/>
    <property type="match status" value="1"/>
</dbReference>
<feature type="transmembrane region" description="Helical" evidence="7">
    <location>
        <begin position="58"/>
        <end position="83"/>
    </location>
</feature>
<evidence type="ECO:0000259" key="8">
    <source>
        <dbReference type="PROSITE" id="PS50893"/>
    </source>
</evidence>
<feature type="domain" description="ABC transporter" evidence="8">
    <location>
        <begin position="342"/>
        <end position="577"/>
    </location>
</feature>
<dbReference type="InterPro" id="IPR017871">
    <property type="entry name" value="ABC_transporter-like_CS"/>
</dbReference>
<evidence type="ECO:0000256" key="7">
    <source>
        <dbReference type="SAM" id="Phobius"/>
    </source>
</evidence>
<dbReference type="SUPFAM" id="SSF90123">
    <property type="entry name" value="ABC transporter transmembrane region"/>
    <property type="match status" value="1"/>
</dbReference>
<dbReference type="InterPro" id="IPR036640">
    <property type="entry name" value="ABC1_TM_sf"/>
</dbReference>
<dbReference type="GO" id="GO:0005524">
    <property type="term" value="F:ATP binding"/>
    <property type="evidence" value="ECO:0007669"/>
    <property type="project" value="UniProtKB-KW"/>
</dbReference>
<keyword evidence="6 7" id="KW-0472">Membrane</keyword>
<evidence type="ECO:0000313" key="10">
    <source>
        <dbReference type="EMBL" id="MDY2586749.1"/>
    </source>
</evidence>
<dbReference type="PANTHER" id="PTHR43394">
    <property type="entry name" value="ATP-DEPENDENT PERMEASE MDL1, MITOCHONDRIAL"/>
    <property type="match status" value="1"/>
</dbReference>
<dbReference type="SMART" id="SM00382">
    <property type="entry name" value="AAA"/>
    <property type="match status" value="1"/>
</dbReference>